<dbReference type="InterPro" id="IPR010982">
    <property type="entry name" value="Lambda_DNA-bd_dom_sf"/>
</dbReference>
<gene>
    <name evidence="3" type="ORF">UC3_03032</name>
</gene>
<evidence type="ECO:0000256" key="1">
    <source>
        <dbReference type="ARBA" id="ARBA00023125"/>
    </source>
</evidence>
<dbReference type="Gene3D" id="1.10.260.40">
    <property type="entry name" value="lambda repressor-like DNA-binding domains"/>
    <property type="match status" value="1"/>
</dbReference>
<dbReference type="HOGENOM" id="CLU_1033423_0_0_9"/>
<dbReference type="CDD" id="cd00093">
    <property type="entry name" value="HTH_XRE"/>
    <property type="match status" value="1"/>
</dbReference>
<dbReference type="GO" id="GO:0003677">
    <property type="term" value="F:DNA binding"/>
    <property type="evidence" value="ECO:0007669"/>
    <property type="project" value="UniProtKB-KW"/>
</dbReference>
<dbReference type="RefSeq" id="WP_010769666.1">
    <property type="nucleotide sequence ID" value="NZ_ASWE01000001.1"/>
</dbReference>
<accession>R3TMF0</accession>
<dbReference type="STRING" id="154621.RV11_GL003002"/>
<organism evidence="3 4">
    <name type="scientific">Enterococcus phoeniculicola ATCC BAA-412</name>
    <dbReference type="NCBI Taxonomy" id="1158610"/>
    <lineage>
        <taxon>Bacteria</taxon>
        <taxon>Bacillati</taxon>
        <taxon>Bacillota</taxon>
        <taxon>Bacilli</taxon>
        <taxon>Lactobacillales</taxon>
        <taxon>Enterococcaceae</taxon>
        <taxon>Enterococcus</taxon>
    </lineage>
</organism>
<proteinExistence type="predicted"/>
<evidence type="ECO:0000313" key="4">
    <source>
        <dbReference type="Proteomes" id="UP000013785"/>
    </source>
</evidence>
<keyword evidence="1" id="KW-0238">DNA-binding</keyword>
<dbReference type="OrthoDB" id="8613261at2"/>
<dbReference type="Proteomes" id="UP000013785">
    <property type="component" value="Unassembled WGS sequence"/>
</dbReference>
<dbReference type="EMBL" id="AJAT01000017">
    <property type="protein sequence ID" value="EOL42679.1"/>
    <property type="molecule type" value="Genomic_DNA"/>
</dbReference>
<dbReference type="PATRIC" id="fig|1158610.3.peg.3015"/>
<reference evidence="3 4" key="1">
    <citation type="submission" date="2013-02" db="EMBL/GenBank/DDBJ databases">
        <title>The Genome Sequence of Enterococcus phoeniculicola BAA-412.</title>
        <authorList>
            <consortium name="The Broad Institute Genome Sequencing Platform"/>
            <consortium name="The Broad Institute Genome Sequencing Center for Infectious Disease"/>
            <person name="Earl A.M."/>
            <person name="Gilmore M.S."/>
            <person name="Lebreton F."/>
            <person name="Walker B."/>
            <person name="Young S.K."/>
            <person name="Zeng Q."/>
            <person name="Gargeya S."/>
            <person name="Fitzgerald M."/>
            <person name="Haas B."/>
            <person name="Abouelleil A."/>
            <person name="Alvarado L."/>
            <person name="Arachchi H.M."/>
            <person name="Berlin A.M."/>
            <person name="Chapman S.B."/>
            <person name="Dewar J."/>
            <person name="Goldberg J."/>
            <person name="Griggs A."/>
            <person name="Gujja S."/>
            <person name="Hansen M."/>
            <person name="Howarth C."/>
            <person name="Imamovic A."/>
            <person name="Larimer J."/>
            <person name="McCowan C."/>
            <person name="Murphy C."/>
            <person name="Neiman D."/>
            <person name="Pearson M."/>
            <person name="Priest M."/>
            <person name="Roberts A."/>
            <person name="Saif S."/>
            <person name="Shea T."/>
            <person name="Sisk P."/>
            <person name="Sykes S."/>
            <person name="Wortman J."/>
            <person name="Nusbaum C."/>
            <person name="Birren B."/>
        </authorList>
    </citation>
    <scope>NUCLEOTIDE SEQUENCE [LARGE SCALE GENOMIC DNA]</scope>
    <source>
        <strain evidence="3 4">ATCC BAA-412</strain>
    </source>
</reference>
<dbReference type="eggNOG" id="COG1476">
    <property type="taxonomic scope" value="Bacteria"/>
</dbReference>
<comment type="caution">
    <text evidence="3">The sequence shown here is derived from an EMBL/GenBank/DDBJ whole genome shotgun (WGS) entry which is preliminary data.</text>
</comment>
<dbReference type="SUPFAM" id="SSF47413">
    <property type="entry name" value="lambda repressor-like DNA-binding domains"/>
    <property type="match status" value="1"/>
</dbReference>
<dbReference type="PANTHER" id="PTHR46558:SF4">
    <property type="entry name" value="DNA-BIDING PHAGE PROTEIN"/>
    <property type="match status" value="1"/>
</dbReference>
<sequence>MITIGEKLKQLRKLHAFSQTEVATKLHLSRQTISKWELGKSQPDLFSLQQMALLYKVSLDELFDMKKEKEQMISTYKPENMSKALAQTLSLASPTENQQLFVKKRIVDPLFQQLDSAEKIYWWGIDKQQTQLFSTPQPLQTEWSKTYLAMFQQDASVLLFATNTRIITFNILSFLEETSYSSYLYNQMDYLCIGSMFGETPSALQTFSLGIYLPTKHYTLFTLSAEKANSFVELFSVIDNDNVFFRKLSKSSMIEFTKNWRRNKFTKVQ</sequence>
<dbReference type="PANTHER" id="PTHR46558">
    <property type="entry name" value="TRACRIPTIONAL REGULATORY PROTEIN-RELATED-RELATED"/>
    <property type="match status" value="1"/>
</dbReference>
<keyword evidence="4" id="KW-1185">Reference proteome</keyword>
<protein>
    <recommendedName>
        <fullName evidence="2">HTH cro/C1-type domain-containing protein</fullName>
    </recommendedName>
</protein>
<dbReference type="Pfam" id="PF01381">
    <property type="entry name" value="HTH_3"/>
    <property type="match status" value="1"/>
</dbReference>
<dbReference type="PROSITE" id="PS50943">
    <property type="entry name" value="HTH_CROC1"/>
    <property type="match status" value="1"/>
</dbReference>
<dbReference type="SMART" id="SM00530">
    <property type="entry name" value="HTH_XRE"/>
    <property type="match status" value="1"/>
</dbReference>
<evidence type="ECO:0000259" key="2">
    <source>
        <dbReference type="PROSITE" id="PS50943"/>
    </source>
</evidence>
<dbReference type="AlphaFoldDB" id="R3TMF0"/>
<evidence type="ECO:0000313" key="3">
    <source>
        <dbReference type="EMBL" id="EOL42679.1"/>
    </source>
</evidence>
<feature type="domain" description="HTH cro/C1-type" evidence="2">
    <location>
        <begin position="8"/>
        <end position="62"/>
    </location>
</feature>
<name>R3TMF0_9ENTE</name>
<dbReference type="InterPro" id="IPR001387">
    <property type="entry name" value="Cro/C1-type_HTH"/>
</dbReference>